<dbReference type="CDD" id="cd00487">
    <property type="entry name" value="Pep_deformylase"/>
    <property type="match status" value="1"/>
</dbReference>
<keyword evidence="2" id="KW-0648">Protein biosynthesis</keyword>
<dbReference type="EMBL" id="CP073767">
    <property type="protein sequence ID" value="UWZ54430.1"/>
    <property type="molecule type" value="Genomic_DNA"/>
</dbReference>
<comment type="function">
    <text evidence="2">Removes the formyl group from the N-terminal Met of newly synthesized proteins. Requires at least a dipeptide for an efficient rate of reaction. N-terminal L-methionine is a prerequisite for activity but the enzyme has broad specificity at other positions.</text>
</comment>
<dbReference type="GO" id="GO:0046872">
    <property type="term" value="F:metal ion binding"/>
    <property type="evidence" value="ECO:0007669"/>
    <property type="project" value="UniProtKB-KW"/>
</dbReference>
<feature type="binding site" evidence="2">
    <location>
        <position position="485"/>
    </location>
    <ligand>
        <name>Fe cation</name>
        <dbReference type="ChEBI" id="CHEBI:24875"/>
    </ligand>
</feature>
<comment type="cofactor">
    <cofactor evidence="2">
        <name>Fe(2+)</name>
        <dbReference type="ChEBI" id="CHEBI:29033"/>
    </cofactor>
    <text evidence="2">Binds 1 Fe(2+) ion.</text>
</comment>
<feature type="binding site" evidence="2">
    <location>
        <position position="481"/>
    </location>
    <ligand>
        <name>Fe cation</name>
        <dbReference type="ChEBI" id="CHEBI:24875"/>
    </ligand>
</feature>
<dbReference type="GO" id="GO:0006412">
    <property type="term" value="P:translation"/>
    <property type="evidence" value="ECO:0007669"/>
    <property type="project" value="UniProtKB-UniRule"/>
</dbReference>
<keyword evidence="2" id="KW-0408">Iron</keyword>
<dbReference type="PRINTS" id="PR01576">
    <property type="entry name" value="PDEFORMYLASE"/>
</dbReference>
<dbReference type="GO" id="GO:0003677">
    <property type="term" value="F:DNA binding"/>
    <property type="evidence" value="ECO:0007669"/>
    <property type="project" value="InterPro"/>
</dbReference>
<dbReference type="OrthoDB" id="3203858at2"/>
<dbReference type="InterPro" id="IPR023635">
    <property type="entry name" value="Peptide_deformylase"/>
</dbReference>
<proteinExistence type="inferred from homology"/>
<comment type="similarity">
    <text evidence="1 2">Belongs to the polypeptide deformylase family.</text>
</comment>
<feature type="binding site" evidence="2">
    <location>
        <position position="439"/>
    </location>
    <ligand>
        <name>Fe cation</name>
        <dbReference type="ChEBI" id="CHEBI:24875"/>
    </ligand>
</feature>
<evidence type="ECO:0000256" key="1">
    <source>
        <dbReference type="ARBA" id="ARBA00010759"/>
    </source>
</evidence>
<dbReference type="SMART" id="SM00530">
    <property type="entry name" value="HTH_XRE"/>
    <property type="match status" value="1"/>
</dbReference>
<evidence type="ECO:0000313" key="4">
    <source>
        <dbReference type="EMBL" id="UWZ54430.1"/>
    </source>
</evidence>
<dbReference type="HAMAP" id="MF_00163">
    <property type="entry name" value="Pep_deformylase"/>
    <property type="match status" value="1"/>
</dbReference>
<feature type="active site" evidence="2">
    <location>
        <position position="482"/>
    </location>
</feature>
<evidence type="ECO:0000256" key="2">
    <source>
        <dbReference type="HAMAP-Rule" id="MF_00163"/>
    </source>
</evidence>
<dbReference type="KEGG" id="daur:Daura_49710"/>
<dbReference type="PANTHER" id="PTHR10458:SF22">
    <property type="entry name" value="PEPTIDE DEFORMYLASE"/>
    <property type="match status" value="1"/>
</dbReference>
<dbReference type="InterPro" id="IPR001387">
    <property type="entry name" value="Cro/C1-type_HTH"/>
</dbReference>
<gene>
    <name evidence="2" type="primary">def</name>
    <name evidence="4" type="ORF">Daura_49710</name>
</gene>
<dbReference type="PROSITE" id="PS50943">
    <property type="entry name" value="HTH_CROC1"/>
    <property type="match status" value="1"/>
</dbReference>
<accession>A0A9Q9MH38</accession>
<dbReference type="RefSeq" id="WP_033364997.1">
    <property type="nucleotide sequence ID" value="NZ_CP073767.1"/>
</dbReference>
<dbReference type="InterPro" id="IPR010982">
    <property type="entry name" value="Lambda_DNA-bd_dom_sf"/>
</dbReference>
<comment type="catalytic activity">
    <reaction evidence="2">
        <text>N-terminal N-formyl-L-methionyl-[peptide] + H2O = N-terminal L-methionyl-[peptide] + formate</text>
        <dbReference type="Rhea" id="RHEA:24420"/>
        <dbReference type="Rhea" id="RHEA-COMP:10639"/>
        <dbReference type="Rhea" id="RHEA-COMP:10640"/>
        <dbReference type="ChEBI" id="CHEBI:15377"/>
        <dbReference type="ChEBI" id="CHEBI:15740"/>
        <dbReference type="ChEBI" id="CHEBI:49298"/>
        <dbReference type="ChEBI" id="CHEBI:64731"/>
        <dbReference type="EC" id="3.5.1.88"/>
    </reaction>
</comment>
<dbReference type="Gene3D" id="1.10.260.40">
    <property type="entry name" value="lambda repressor-like DNA-binding domains"/>
    <property type="match status" value="1"/>
</dbReference>
<organism evidence="4 5">
    <name type="scientific">Dactylosporangium aurantiacum</name>
    <dbReference type="NCBI Taxonomy" id="35754"/>
    <lineage>
        <taxon>Bacteria</taxon>
        <taxon>Bacillati</taxon>
        <taxon>Actinomycetota</taxon>
        <taxon>Actinomycetes</taxon>
        <taxon>Micromonosporales</taxon>
        <taxon>Micromonosporaceae</taxon>
        <taxon>Dactylosporangium</taxon>
    </lineage>
</organism>
<dbReference type="AlphaFoldDB" id="A0A9Q9MH38"/>
<name>A0A9Q9MH38_9ACTN</name>
<feature type="domain" description="HTH cro/C1-type" evidence="3">
    <location>
        <begin position="19"/>
        <end position="67"/>
    </location>
</feature>
<dbReference type="EC" id="3.5.1.88" evidence="2"/>
<dbReference type="PANTHER" id="PTHR10458">
    <property type="entry name" value="PEPTIDE DEFORMYLASE"/>
    <property type="match status" value="1"/>
</dbReference>
<evidence type="ECO:0000313" key="5">
    <source>
        <dbReference type="Proteomes" id="UP001058003"/>
    </source>
</evidence>
<protein>
    <recommendedName>
        <fullName evidence="2">Peptide deformylase</fullName>
        <shortName evidence="2">PDF</shortName>
        <ecNumber evidence="2">3.5.1.88</ecNumber>
    </recommendedName>
    <alternativeName>
        <fullName evidence="2">Polypeptide deformylase</fullName>
    </alternativeName>
</protein>
<keyword evidence="2" id="KW-0479">Metal-binding</keyword>
<dbReference type="Pfam" id="PF13560">
    <property type="entry name" value="HTH_31"/>
    <property type="match status" value="1"/>
</dbReference>
<keyword evidence="5" id="KW-1185">Reference proteome</keyword>
<keyword evidence="2" id="KW-0378">Hydrolase</keyword>
<dbReference type="InterPro" id="IPR036821">
    <property type="entry name" value="Peptide_deformylase_sf"/>
</dbReference>
<dbReference type="SUPFAM" id="SSF56420">
    <property type="entry name" value="Peptide deformylase"/>
    <property type="match status" value="1"/>
</dbReference>
<evidence type="ECO:0000259" key="3">
    <source>
        <dbReference type="PROSITE" id="PS50943"/>
    </source>
</evidence>
<dbReference type="SUPFAM" id="SSF47413">
    <property type="entry name" value="lambda repressor-like DNA-binding domains"/>
    <property type="match status" value="1"/>
</dbReference>
<sequence>MTTSDSPVQRASEAFVAEFARWRIDRGMSKKQLAAAMGFDASYVSHVEARRHRPTEDFARRAEAILQSGGAIWQRYKEYDELRATARSRVGLPGRDPPVPDQWLPPGTGLVVERETARLSYVDGRYRCTVRRALYNAGTEPVTRYLVRISVDRYPDDPARSNRHHRDHPMSWEELAMVASCAGEPMDWRSKTDRDALKEAWLLFENAQGRFPLYPGQRTTIAYSWHISVEKWGHWFQRTVRLPTRQLTIEVEFPARMRPVVWGVQTSLSAEEVPLRTPITQELSVDGRAVFSWHTEQATLHDRYRLEWRFRGTRPEGAVEQPDDWEEPPFVQPASSDAMRAAGVIQRGDAGLDRPVRHLDLPGESARAEDVVGQLSTALDRIEALHPFVKGVGLAAPQLGAGLAVAVIRPAEPDAAQIVLINPKVVAESGDADEQFEGCLSFFDVRGLVRRPLKITVQSQRLDGTTVTTVFERALARLVAHEIDHLDGRLYLDRMEHDAPLVPTTEYRQTGKPWRYA</sequence>
<dbReference type="CDD" id="cd00093">
    <property type="entry name" value="HTH_XRE"/>
    <property type="match status" value="1"/>
</dbReference>
<dbReference type="Pfam" id="PF01327">
    <property type="entry name" value="Pep_deformylase"/>
    <property type="match status" value="1"/>
</dbReference>
<dbReference type="Proteomes" id="UP001058003">
    <property type="component" value="Chromosome"/>
</dbReference>
<dbReference type="Gene3D" id="3.90.45.10">
    <property type="entry name" value="Peptide deformylase"/>
    <property type="match status" value="1"/>
</dbReference>
<dbReference type="GO" id="GO:0042586">
    <property type="term" value="F:peptide deformylase activity"/>
    <property type="evidence" value="ECO:0007669"/>
    <property type="project" value="UniProtKB-UniRule"/>
</dbReference>
<reference evidence="4" key="1">
    <citation type="submission" date="2021-04" db="EMBL/GenBank/DDBJ databases">
        <title>Dactylosporangium aurantiacum NRRL B-8018 full assembly.</title>
        <authorList>
            <person name="Hartkoorn R.C."/>
            <person name="Beaudoing E."/>
            <person name="Hot D."/>
        </authorList>
    </citation>
    <scope>NUCLEOTIDE SEQUENCE</scope>
    <source>
        <strain evidence="4">NRRL B-8018</strain>
    </source>
</reference>